<sequence>MNEDTMGRRNRIAAAVVVFALIAGFVITFDWSVFDDDAIYYCSNDGEDYAEAMGGISCPEGPGVVPMCPNDEPCVCIDVDDSCDDGDDDWGYYPKEDNQEESK</sequence>
<evidence type="ECO:0000256" key="1">
    <source>
        <dbReference type="SAM" id="Phobius"/>
    </source>
</evidence>
<organism evidence="2">
    <name type="scientific">marine metagenome</name>
    <dbReference type="NCBI Taxonomy" id="408172"/>
    <lineage>
        <taxon>unclassified sequences</taxon>
        <taxon>metagenomes</taxon>
        <taxon>ecological metagenomes</taxon>
    </lineage>
</organism>
<dbReference type="EMBL" id="UINC01208017">
    <property type="protein sequence ID" value="SVE30368.1"/>
    <property type="molecule type" value="Genomic_DNA"/>
</dbReference>
<keyword evidence="1" id="KW-0472">Membrane</keyword>
<protein>
    <submittedName>
        <fullName evidence="2">Uncharacterized protein</fullName>
    </submittedName>
</protein>
<keyword evidence="1" id="KW-0812">Transmembrane</keyword>
<accession>A0A383CFM6</accession>
<proteinExistence type="predicted"/>
<name>A0A383CFM6_9ZZZZ</name>
<dbReference type="AlphaFoldDB" id="A0A383CFM6"/>
<keyword evidence="1" id="KW-1133">Transmembrane helix</keyword>
<gene>
    <name evidence="2" type="ORF">METZ01_LOCUS483222</name>
</gene>
<evidence type="ECO:0000313" key="2">
    <source>
        <dbReference type="EMBL" id="SVE30368.1"/>
    </source>
</evidence>
<feature type="transmembrane region" description="Helical" evidence="1">
    <location>
        <begin position="12"/>
        <end position="34"/>
    </location>
</feature>
<reference evidence="2" key="1">
    <citation type="submission" date="2018-05" db="EMBL/GenBank/DDBJ databases">
        <authorList>
            <person name="Lanie J.A."/>
            <person name="Ng W.-L."/>
            <person name="Kazmierczak K.M."/>
            <person name="Andrzejewski T.M."/>
            <person name="Davidsen T.M."/>
            <person name="Wayne K.J."/>
            <person name="Tettelin H."/>
            <person name="Glass J.I."/>
            <person name="Rusch D."/>
            <person name="Podicherti R."/>
            <person name="Tsui H.-C.T."/>
            <person name="Winkler M.E."/>
        </authorList>
    </citation>
    <scope>NUCLEOTIDE SEQUENCE</scope>
</reference>